<dbReference type="EMBL" id="NFEH01000129">
    <property type="protein sequence ID" value="OTZ66415.1"/>
    <property type="molecule type" value="Genomic_DNA"/>
</dbReference>
<dbReference type="Gene3D" id="3.40.50.2000">
    <property type="entry name" value="Glycogen Phosphorylase B"/>
    <property type="match status" value="2"/>
</dbReference>
<dbReference type="Pfam" id="PF00534">
    <property type="entry name" value="Glycos_transf_1"/>
    <property type="match status" value="1"/>
</dbReference>
<dbReference type="PANTHER" id="PTHR12526">
    <property type="entry name" value="GLYCOSYLTRANSFERASE"/>
    <property type="match status" value="1"/>
</dbReference>
<evidence type="ECO:0000259" key="1">
    <source>
        <dbReference type="Pfam" id="PF00534"/>
    </source>
</evidence>
<evidence type="ECO:0000313" key="2">
    <source>
        <dbReference type="EMBL" id="OTZ66415.1"/>
    </source>
</evidence>
<dbReference type="InterPro" id="IPR001296">
    <property type="entry name" value="Glyco_trans_1"/>
</dbReference>
<comment type="caution">
    <text evidence="2">The sequence shown here is derived from an EMBL/GenBank/DDBJ whole genome shotgun (WGS) entry which is preliminary data.</text>
</comment>
<reference evidence="2 3" key="1">
    <citation type="submission" date="2016-10" db="EMBL/GenBank/DDBJ databases">
        <title>Comparative genomics of Bacillus thuringiensis reveals a path to pathogens against multiple invertebrate hosts.</title>
        <authorList>
            <person name="Zheng J."/>
            <person name="Gao Q."/>
            <person name="Liu H."/>
            <person name="Peng D."/>
            <person name="Ruan L."/>
            <person name="Sun M."/>
        </authorList>
    </citation>
    <scope>NUCLEOTIDE SEQUENCE [LARGE SCALE GENOMIC DNA]</scope>
    <source>
        <strain evidence="2">BGSC 4W1</strain>
    </source>
</reference>
<dbReference type="AlphaFoldDB" id="A0A9X6JI68"/>
<name>A0A9X6JI68_BACUK</name>
<gene>
    <name evidence="2" type="ORF">BK769_31580</name>
</gene>
<keyword evidence="2" id="KW-0808">Transferase</keyword>
<sequence length="383" mass="43719">MKKILFIIGQLGAGGAERVLVDVANNLSRNRDYSVTVFTFCKNKLDNQLSEKVKHVSLFNISASSRRISDRILNRFIIINFFKLCQKIDANYIRKIMSYRLKENYDVEIGFVEGLPIKISSSLDHIKSRKHIGWIHTDLSRHNHAENFFKNYSIETEIYDSLDNMVFVSEQSEKGYNAYFNKKHNGSAIIPNFIDCERIKTLAEEKCELSFKYICSVGRLVKEKGFDRLIKAYAILRKKDQIKDFKLVIIGSGYEENKLKQLAVDLGIGEDVIFIPFVENPYKYIKNSEFFISSSRVEGYSLVVAEAILLEVPVVSTRTGTVSILGESEYGLIVDNTTEGIIEGVKQLTSDIHSFKCRASKGSIEVETINRENMKKVISLIEN</sequence>
<evidence type="ECO:0000313" key="3">
    <source>
        <dbReference type="Proteomes" id="UP000195087"/>
    </source>
</evidence>
<proteinExistence type="predicted"/>
<dbReference type="RefSeq" id="WP_086392752.1">
    <property type="nucleotide sequence ID" value="NZ_NFEH01000129.1"/>
</dbReference>
<organism evidence="2 3">
    <name type="scientific">Bacillus thuringiensis serovar kumamotoensis</name>
    <dbReference type="NCBI Taxonomy" id="132267"/>
    <lineage>
        <taxon>Bacteria</taxon>
        <taxon>Bacillati</taxon>
        <taxon>Bacillota</taxon>
        <taxon>Bacilli</taxon>
        <taxon>Bacillales</taxon>
        <taxon>Bacillaceae</taxon>
        <taxon>Bacillus</taxon>
        <taxon>Bacillus cereus group</taxon>
    </lineage>
</organism>
<protein>
    <submittedName>
        <fullName evidence="2">Glycosyl transferase</fullName>
    </submittedName>
</protein>
<feature type="domain" description="Glycosyl transferase family 1" evidence="1">
    <location>
        <begin position="211"/>
        <end position="351"/>
    </location>
</feature>
<dbReference type="PANTHER" id="PTHR12526:SF630">
    <property type="entry name" value="GLYCOSYLTRANSFERASE"/>
    <property type="match status" value="1"/>
</dbReference>
<dbReference type="SUPFAM" id="SSF53756">
    <property type="entry name" value="UDP-Glycosyltransferase/glycogen phosphorylase"/>
    <property type="match status" value="1"/>
</dbReference>
<dbReference type="GO" id="GO:0016757">
    <property type="term" value="F:glycosyltransferase activity"/>
    <property type="evidence" value="ECO:0007669"/>
    <property type="project" value="InterPro"/>
</dbReference>
<dbReference type="Proteomes" id="UP000195087">
    <property type="component" value="Unassembled WGS sequence"/>
</dbReference>
<accession>A0A9X6JI68</accession>
<dbReference type="CDD" id="cd03811">
    <property type="entry name" value="GT4_GT28_WabH-like"/>
    <property type="match status" value="1"/>
</dbReference>